<proteinExistence type="predicted"/>
<organism evidence="1 2">
    <name type="scientific">Cichorium intybus</name>
    <name type="common">Chicory</name>
    <dbReference type="NCBI Taxonomy" id="13427"/>
    <lineage>
        <taxon>Eukaryota</taxon>
        <taxon>Viridiplantae</taxon>
        <taxon>Streptophyta</taxon>
        <taxon>Embryophyta</taxon>
        <taxon>Tracheophyta</taxon>
        <taxon>Spermatophyta</taxon>
        <taxon>Magnoliopsida</taxon>
        <taxon>eudicotyledons</taxon>
        <taxon>Gunneridae</taxon>
        <taxon>Pentapetalae</taxon>
        <taxon>asterids</taxon>
        <taxon>campanulids</taxon>
        <taxon>Asterales</taxon>
        <taxon>Asteraceae</taxon>
        <taxon>Cichorioideae</taxon>
        <taxon>Cichorieae</taxon>
        <taxon>Cichoriinae</taxon>
        <taxon>Cichorium</taxon>
    </lineage>
</organism>
<keyword evidence="2" id="KW-1185">Reference proteome</keyword>
<gene>
    <name evidence="1" type="ORF">L2E82_38060</name>
</gene>
<comment type="caution">
    <text evidence="1">The sequence shown here is derived from an EMBL/GenBank/DDBJ whole genome shotgun (WGS) entry which is preliminary data.</text>
</comment>
<dbReference type="EMBL" id="CM042015">
    <property type="protein sequence ID" value="KAI3708701.1"/>
    <property type="molecule type" value="Genomic_DNA"/>
</dbReference>
<evidence type="ECO:0000313" key="1">
    <source>
        <dbReference type="EMBL" id="KAI3708701.1"/>
    </source>
</evidence>
<sequence length="105" mass="11926">MLEPATAKGFPPFRRPMPFPYPVASYLRRPLSPPMLLRRRQPNSRPTIASYSVDSRNPLPTSNLTFSSGTILTSGHQRCDRKPHKTNSILVFVYFCLPFSVSNVF</sequence>
<reference evidence="2" key="1">
    <citation type="journal article" date="2022" name="Mol. Ecol. Resour.">
        <title>The genomes of chicory, endive, great burdock and yacon provide insights into Asteraceae palaeo-polyploidization history and plant inulin production.</title>
        <authorList>
            <person name="Fan W."/>
            <person name="Wang S."/>
            <person name="Wang H."/>
            <person name="Wang A."/>
            <person name="Jiang F."/>
            <person name="Liu H."/>
            <person name="Zhao H."/>
            <person name="Xu D."/>
            <person name="Zhang Y."/>
        </authorList>
    </citation>
    <scope>NUCLEOTIDE SEQUENCE [LARGE SCALE GENOMIC DNA]</scope>
    <source>
        <strain evidence="2">cv. Punajuju</strain>
    </source>
</reference>
<evidence type="ECO:0000313" key="2">
    <source>
        <dbReference type="Proteomes" id="UP001055811"/>
    </source>
</evidence>
<dbReference type="Proteomes" id="UP001055811">
    <property type="component" value="Linkage Group LG07"/>
</dbReference>
<accession>A0ACB9AGQ3</accession>
<name>A0ACB9AGQ3_CICIN</name>
<protein>
    <submittedName>
        <fullName evidence="1">Uncharacterized protein</fullName>
    </submittedName>
</protein>
<reference evidence="1 2" key="2">
    <citation type="journal article" date="2022" name="Mol. Ecol. Resour.">
        <title>The genomes of chicory, endive, great burdock and yacon provide insights into Asteraceae paleo-polyploidization history and plant inulin production.</title>
        <authorList>
            <person name="Fan W."/>
            <person name="Wang S."/>
            <person name="Wang H."/>
            <person name="Wang A."/>
            <person name="Jiang F."/>
            <person name="Liu H."/>
            <person name="Zhao H."/>
            <person name="Xu D."/>
            <person name="Zhang Y."/>
        </authorList>
    </citation>
    <scope>NUCLEOTIDE SEQUENCE [LARGE SCALE GENOMIC DNA]</scope>
    <source>
        <strain evidence="2">cv. Punajuju</strain>
        <tissue evidence="1">Leaves</tissue>
    </source>
</reference>